<protein>
    <submittedName>
        <fullName evidence="3">CpaF family protein</fullName>
    </submittedName>
</protein>
<dbReference type="PANTHER" id="PTHR30486">
    <property type="entry name" value="TWITCHING MOTILITY PROTEIN PILT"/>
    <property type="match status" value="1"/>
</dbReference>
<comment type="caution">
    <text evidence="3">The sequence shown here is derived from an EMBL/GenBank/DDBJ whole genome shotgun (WGS) entry which is preliminary data.</text>
</comment>
<dbReference type="SUPFAM" id="SSF52540">
    <property type="entry name" value="P-loop containing nucleoside triphosphate hydrolases"/>
    <property type="match status" value="1"/>
</dbReference>
<reference evidence="3 4" key="1">
    <citation type="journal article" date="2021" name="Syst. Appl. Microbiol.">
        <title>Pseudomonas lalucatii sp. nov. isolated from Vallgornera, a karstic cave in Mallorca, Western Mediterranean.</title>
        <authorList>
            <person name="Busquets A."/>
            <person name="Mulet M."/>
            <person name="Gomila M."/>
            <person name="Garcia-Valdes E."/>
        </authorList>
    </citation>
    <scope>NUCLEOTIDE SEQUENCE [LARGE SCALE GENOMIC DNA]</scope>
    <source>
        <strain evidence="3 4">R1b54</strain>
    </source>
</reference>
<keyword evidence="4" id="KW-1185">Reference proteome</keyword>
<dbReference type="EMBL" id="JADPMV010000002">
    <property type="protein sequence ID" value="MBS7663991.1"/>
    <property type="molecule type" value="Genomic_DNA"/>
</dbReference>
<dbReference type="Pfam" id="PF00437">
    <property type="entry name" value="T2SSE"/>
    <property type="match status" value="1"/>
</dbReference>
<dbReference type="CDD" id="cd01130">
    <property type="entry name" value="VirB11-like_ATPase"/>
    <property type="match status" value="1"/>
</dbReference>
<dbReference type="Gene3D" id="3.30.450.380">
    <property type="match status" value="1"/>
</dbReference>
<evidence type="ECO:0000313" key="3">
    <source>
        <dbReference type="EMBL" id="MBS7663991.1"/>
    </source>
</evidence>
<sequence>MSISGLDAPEVDLRRLRQLLHQRLIDSLEMGESEALADSAALRERIDGLIERLEDDLGKPLEATRRLTLGEEVLQEVQGLGPLAPLMIDPGVSDILINGPHEVWVDRRGQLSRTALEFDNEAHLRRFLDRLVAAQGKHLDSNCPAVDARLPDGSRLHAMIPPLCAKGPVVSIRRFIEAQDSAEALVDSAMLSPAMLDLLGLAVSAGLNILIAGGAAAGKTTLLNGISQFIPAGERVVTIEESAELQLRHPHVVTLEARQGNSEGRGQVDLRMLLRNALRMRADRIIVGEVRGHEVFEMLQAMTVGHDGSLSTVHANSPGDALKRLESLALLADVGLPREAIREIIGSAIQLVVQVARFRDGSRCVTSIGEVVSDQGRLGIREIFRFQAEPLDAMDNAESGPALNRRGRHLPGAQRPSFLATLEQRGYAVPASLAARAERSATEAGHG</sequence>
<name>A0ABS5Q6N3_9PSED</name>
<feature type="domain" description="Bacterial type II secretion system protein E" evidence="2">
    <location>
        <begin position="78"/>
        <end position="357"/>
    </location>
</feature>
<organism evidence="3 4">
    <name type="scientific">Pseudomonas lalucatii</name>
    <dbReference type="NCBI Taxonomy" id="1424203"/>
    <lineage>
        <taxon>Bacteria</taxon>
        <taxon>Pseudomonadati</taxon>
        <taxon>Pseudomonadota</taxon>
        <taxon>Gammaproteobacteria</taxon>
        <taxon>Pseudomonadales</taxon>
        <taxon>Pseudomonadaceae</taxon>
        <taxon>Pseudomonas</taxon>
    </lineage>
</organism>
<dbReference type="RefSeq" id="WP_213641349.1">
    <property type="nucleotide sequence ID" value="NZ_JADPMV010000002.1"/>
</dbReference>
<evidence type="ECO:0000259" key="2">
    <source>
        <dbReference type="Pfam" id="PF00437"/>
    </source>
</evidence>
<dbReference type="InterPro" id="IPR050921">
    <property type="entry name" value="T4SS_GSP_E_ATPase"/>
</dbReference>
<dbReference type="InterPro" id="IPR027417">
    <property type="entry name" value="P-loop_NTPase"/>
</dbReference>
<comment type="similarity">
    <text evidence="1">Belongs to the GSP E family.</text>
</comment>
<accession>A0ABS5Q6N3</accession>
<evidence type="ECO:0000313" key="4">
    <source>
        <dbReference type="Proteomes" id="UP001196601"/>
    </source>
</evidence>
<dbReference type="Proteomes" id="UP001196601">
    <property type="component" value="Unassembled WGS sequence"/>
</dbReference>
<evidence type="ECO:0000256" key="1">
    <source>
        <dbReference type="ARBA" id="ARBA00006611"/>
    </source>
</evidence>
<proteinExistence type="inferred from homology"/>
<gene>
    <name evidence="3" type="ORF">I0D00_18870</name>
</gene>
<dbReference type="InterPro" id="IPR001482">
    <property type="entry name" value="T2SS/T4SS_dom"/>
</dbReference>
<dbReference type="PANTHER" id="PTHR30486:SF6">
    <property type="entry name" value="TYPE IV PILUS RETRACTATION ATPASE PILT"/>
    <property type="match status" value="1"/>
</dbReference>
<dbReference type="Gene3D" id="3.40.50.300">
    <property type="entry name" value="P-loop containing nucleotide triphosphate hydrolases"/>
    <property type="match status" value="1"/>
</dbReference>